<feature type="transmembrane region" description="Helical" evidence="1">
    <location>
        <begin position="50"/>
        <end position="72"/>
    </location>
</feature>
<evidence type="ECO:0000256" key="1">
    <source>
        <dbReference type="SAM" id="Phobius"/>
    </source>
</evidence>
<comment type="caution">
    <text evidence="2">The sequence shown here is derived from an EMBL/GenBank/DDBJ whole genome shotgun (WGS) entry which is preliminary data.</text>
</comment>
<proteinExistence type="predicted"/>
<gene>
    <name evidence="2" type="ORF">G6R27_03235</name>
</gene>
<evidence type="ECO:0000313" key="3">
    <source>
        <dbReference type="Proteomes" id="UP001519418"/>
    </source>
</evidence>
<feature type="transmembrane region" description="Helical" evidence="1">
    <location>
        <begin position="130"/>
        <end position="154"/>
    </location>
</feature>
<reference evidence="2 3" key="1">
    <citation type="submission" date="2020-02" db="EMBL/GenBank/DDBJ databases">
        <title>Fructobacillus sp. isolated from paper mulberry of Taiwan.</title>
        <authorList>
            <person name="Lin S.-T."/>
        </authorList>
    </citation>
    <scope>NUCLEOTIDE SEQUENCE [LARGE SCALE GENOMIC DNA]</scope>
    <source>
        <strain evidence="2 3">M1-10</strain>
    </source>
</reference>
<keyword evidence="1" id="KW-1133">Transmembrane helix</keyword>
<accession>A0ABS5QRV8</accession>
<protein>
    <recommendedName>
        <fullName evidence="4">ABC-2 type transporter domain-containing protein</fullName>
    </recommendedName>
</protein>
<keyword evidence="1" id="KW-0472">Membrane</keyword>
<feature type="transmembrane region" description="Helical" evidence="1">
    <location>
        <begin position="210"/>
        <end position="231"/>
    </location>
</feature>
<dbReference type="Proteomes" id="UP001519418">
    <property type="component" value="Unassembled WGS sequence"/>
</dbReference>
<feature type="transmembrane region" description="Helical" evidence="1">
    <location>
        <begin position="93"/>
        <end position="118"/>
    </location>
</feature>
<evidence type="ECO:0008006" key="4">
    <source>
        <dbReference type="Google" id="ProtNLM"/>
    </source>
</evidence>
<keyword evidence="1" id="KW-0812">Transmembrane</keyword>
<evidence type="ECO:0000313" key="2">
    <source>
        <dbReference type="EMBL" id="MBS9335054.1"/>
    </source>
</evidence>
<feature type="transmembrane region" description="Helical" evidence="1">
    <location>
        <begin position="20"/>
        <end position="38"/>
    </location>
</feature>
<name>A0ABS5QRV8_9LACO</name>
<dbReference type="RefSeq" id="WP_213819634.1">
    <property type="nucleotide sequence ID" value="NZ_JAAMFI010000001.1"/>
</dbReference>
<organism evidence="2 3">
    <name type="scientific">Fructobacillus papyriferae</name>
    <dbReference type="NCBI Taxonomy" id="2713171"/>
    <lineage>
        <taxon>Bacteria</taxon>
        <taxon>Bacillati</taxon>
        <taxon>Bacillota</taxon>
        <taxon>Bacilli</taxon>
        <taxon>Lactobacillales</taxon>
        <taxon>Lactobacillaceae</taxon>
        <taxon>Fructobacillus</taxon>
    </lineage>
</organism>
<dbReference type="EMBL" id="JAAMFI010000001">
    <property type="protein sequence ID" value="MBS9335054.1"/>
    <property type="molecule type" value="Genomic_DNA"/>
</dbReference>
<feature type="transmembrane region" description="Helical" evidence="1">
    <location>
        <begin position="166"/>
        <end position="190"/>
    </location>
</feature>
<keyword evidence="3" id="KW-1185">Reference proteome</keyword>
<sequence>MSFLSMLFFHLKNTATQSYFFFLVLMNAVSLLLLQYIGSFANNHLLSGRAVATSVLFGIWNSAVTAAGILHFQRNQGVLVYLVNASKNPRTALLALISSSSTFGLIALPIVFGLAFLLNGCSMPFISSQVVFGMLLFWLSALPITYVLASLFLLSRHAFVYEGLCVLPLLLISGLLGPLFPSGSFLDVLSYLLPMRLPIRLVLFSDWPCWWFWAIWLIDISLFLFASDALFRKILLRIRVSAELEVL</sequence>